<dbReference type="WBParaSite" id="HCON_00127750-00001">
    <property type="protein sequence ID" value="HCON_00127750-00001"/>
    <property type="gene ID" value="HCON_00127750"/>
</dbReference>
<dbReference type="Pfam" id="PF14625">
    <property type="entry name" value="Lustrin_cystein"/>
    <property type="match status" value="2"/>
</dbReference>
<protein>
    <submittedName>
        <fullName evidence="2">EB domain-containing protein</fullName>
    </submittedName>
</protein>
<dbReference type="InterPro" id="IPR006150">
    <property type="entry name" value="Cys_repeat_1"/>
</dbReference>
<dbReference type="InterPro" id="IPR053014">
    <property type="entry name" value="Cuticle_assoc_divergent"/>
</dbReference>
<accession>A0A7I5EBS8</accession>
<dbReference type="SMART" id="SM00289">
    <property type="entry name" value="WR1"/>
    <property type="match status" value="6"/>
</dbReference>
<dbReference type="PANTHER" id="PTHR46339:SF11">
    <property type="entry name" value="BPTI_KUNITZ INHIBITOR DOMAIN-CONTAINING PROTEIN"/>
    <property type="match status" value="1"/>
</dbReference>
<dbReference type="PANTHER" id="PTHR46339">
    <property type="entry name" value="PROTEIN CBG15282-RELATED"/>
    <property type="match status" value="1"/>
</dbReference>
<reference evidence="2" key="1">
    <citation type="submission" date="2020-12" db="UniProtKB">
        <authorList>
            <consortium name="WormBaseParasite"/>
        </authorList>
    </citation>
    <scope>IDENTIFICATION</scope>
    <source>
        <strain evidence="2">MHco3</strain>
    </source>
</reference>
<dbReference type="OrthoDB" id="5813682at2759"/>
<dbReference type="AlphaFoldDB" id="A0A7I5EBS8"/>
<keyword evidence="1" id="KW-1185">Reference proteome</keyword>
<evidence type="ECO:0000313" key="1">
    <source>
        <dbReference type="Proteomes" id="UP000025227"/>
    </source>
</evidence>
<proteinExistence type="predicted"/>
<dbReference type="InterPro" id="IPR028150">
    <property type="entry name" value="Lustrin_cystein"/>
</dbReference>
<sequence length="405" mass="43829">NFRFPSLHSCLPQVKESCPNGQKCVPSTREGMYICCSARPSRSAPKLSERPVCPASHPVISSVRQHLRLCSDCKDGVCAPFRASSISICCHSSETFCGPGSSVEMDGLLARDCSKLPCSEGYECSLTPKGNRVCCSFAECPNGQRARAICAEGCSIDETCENIYGQRWCCPIVRERQCPHNRVSNGADCSLTSPMCTDGYECTESDDQTGHLCCEIEDEPVRNTVTVRAKTFTKSPVVVTFAPPDAVTIAALPATSSLVVFPPSQLISEPNEPKCFGDTAPMVMEGEYLRCPQIGAPCPKAGYTCQATLEGLYCCPMEMITPETITFPSLTLPTVPPDECIDCDNNVTEPPTPRCPFAFKEARHETTDEIKTCAGFLDFTCPFGYTCLPSSTTASFLCCVQTSST</sequence>
<organism evidence="1 2">
    <name type="scientific">Haemonchus contortus</name>
    <name type="common">Barber pole worm</name>
    <dbReference type="NCBI Taxonomy" id="6289"/>
    <lineage>
        <taxon>Eukaryota</taxon>
        <taxon>Metazoa</taxon>
        <taxon>Ecdysozoa</taxon>
        <taxon>Nematoda</taxon>
        <taxon>Chromadorea</taxon>
        <taxon>Rhabditida</taxon>
        <taxon>Rhabditina</taxon>
        <taxon>Rhabditomorpha</taxon>
        <taxon>Strongyloidea</taxon>
        <taxon>Trichostrongylidae</taxon>
        <taxon>Haemonchus</taxon>
    </lineage>
</organism>
<evidence type="ECO:0000313" key="2">
    <source>
        <dbReference type="WBParaSite" id="HCON_00127750-00001"/>
    </source>
</evidence>
<name>A0A7I5EBS8_HAECO</name>
<dbReference type="Proteomes" id="UP000025227">
    <property type="component" value="Unplaced"/>
</dbReference>